<name>A0ABT1XQG1_9SPHN</name>
<evidence type="ECO:0000313" key="1">
    <source>
        <dbReference type="EMBL" id="MCR2833893.1"/>
    </source>
</evidence>
<protein>
    <submittedName>
        <fullName evidence="1">FAD-binding oxidoreductase</fullName>
    </submittedName>
</protein>
<dbReference type="EMBL" id="JANKHH010000004">
    <property type="protein sequence ID" value="MCR2833893.1"/>
    <property type="molecule type" value="Genomic_DNA"/>
</dbReference>
<reference evidence="1 2" key="1">
    <citation type="submission" date="2022-08" db="EMBL/GenBank/DDBJ databases">
        <title>Polyphasic taxonomy analysis of Qipengyuania sp.RS5-5.</title>
        <authorList>
            <person name="Xamxidin M."/>
            <person name="Wu M."/>
        </authorList>
    </citation>
    <scope>NUCLEOTIDE SEQUENCE [LARGE SCALE GENOMIC DNA]</scope>
    <source>
        <strain evidence="1 2">RS5-5</strain>
    </source>
</reference>
<organism evidence="1 2">
    <name type="scientific">Parerythrobacter lacustris</name>
    <dbReference type="NCBI Taxonomy" id="2969984"/>
    <lineage>
        <taxon>Bacteria</taxon>
        <taxon>Pseudomonadati</taxon>
        <taxon>Pseudomonadota</taxon>
        <taxon>Alphaproteobacteria</taxon>
        <taxon>Sphingomonadales</taxon>
        <taxon>Erythrobacteraceae</taxon>
        <taxon>Parerythrobacter</taxon>
    </lineage>
</organism>
<dbReference type="Gene3D" id="3.40.50.720">
    <property type="entry name" value="NAD(P)-binding Rossmann-like Domain"/>
    <property type="match status" value="1"/>
</dbReference>
<proteinExistence type="predicted"/>
<sequence>MIVNCMGYGAKAIWGDDSLVPVRGQIAWLVPQPEARYALWFDQVQAISRRDGLIVQYLGPNDDWGYDNADESPDRAESERALATLRELYS</sequence>
<dbReference type="Gene3D" id="3.30.9.10">
    <property type="entry name" value="D-Amino Acid Oxidase, subunit A, domain 2"/>
    <property type="match status" value="1"/>
</dbReference>
<keyword evidence="2" id="KW-1185">Reference proteome</keyword>
<dbReference type="Proteomes" id="UP001206067">
    <property type="component" value="Unassembled WGS sequence"/>
</dbReference>
<dbReference type="RefSeq" id="WP_257595670.1">
    <property type="nucleotide sequence ID" value="NZ_JANKHH010000004.1"/>
</dbReference>
<comment type="caution">
    <text evidence="1">The sequence shown here is derived from an EMBL/GenBank/DDBJ whole genome shotgun (WGS) entry which is preliminary data.</text>
</comment>
<gene>
    <name evidence="1" type="ORF">NSO95_08030</name>
</gene>
<accession>A0ABT1XQG1</accession>
<evidence type="ECO:0000313" key="2">
    <source>
        <dbReference type="Proteomes" id="UP001206067"/>
    </source>
</evidence>